<feature type="compositionally biased region" description="Polar residues" evidence="1">
    <location>
        <begin position="182"/>
        <end position="193"/>
    </location>
</feature>
<feature type="transmembrane region" description="Helical" evidence="2">
    <location>
        <begin position="49"/>
        <end position="73"/>
    </location>
</feature>
<feature type="transmembrane region" description="Helical" evidence="2">
    <location>
        <begin position="12"/>
        <end position="37"/>
    </location>
</feature>
<keyword evidence="2" id="KW-0812">Transmembrane</keyword>
<reference evidence="3" key="1">
    <citation type="submission" date="2023-03" db="EMBL/GenBank/DDBJ databases">
        <title>Massive genome expansion in bonnet fungi (Mycena s.s.) driven by repeated elements and novel gene families across ecological guilds.</title>
        <authorList>
            <consortium name="Lawrence Berkeley National Laboratory"/>
            <person name="Harder C.B."/>
            <person name="Miyauchi S."/>
            <person name="Viragh M."/>
            <person name="Kuo A."/>
            <person name="Thoen E."/>
            <person name="Andreopoulos B."/>
            <person name="Lu D."/>
            <person name="Skrede I."/>
            <person name="Drula E."/>
            <person name="Henrissat B."/>
            <person name="Morin E."/>
            <person name="Kohler A."/>
            <person name="Barry K."/>
            <person name="LaButti K."/>
            <person name="Morin E."/>
            <person name="Salamov A."/>
            <person name="Lipzen A."/>
            <person name="Mereny Z."/>
            <person name="Hegedus B."/>
            <person name="Baldrian P."/>
            <person name="Stursova M."/>
            <person name="Weitz H."/>
            <person name="Taylor A."/>
            <person name="Grigoriev I.V."/>
            <person name="Nagy L.G."/>
            <person name="Martin F."/>
            <person name="Kauserud H."/>
        </authorList>
    </citation>
    <scope>NUCLEOTIDE SEQUENCE</scope>
    <source>
        <strain evidence="3">9284</strain>
    </source>
</reference>
<sequence length="295" mass="31666">MKPREYCCCAIPLVNAGIYFTLIEQLVLGALVGGLALSTPKIVGAVTPSFAALLLGLVAIGMAAVQILGFIGVAGEKSGVFRTYATLHSLITTAAFSIALTWIILSATRHSTAKSDCLNQFFSNATTEEKSEGDTLCNIFPFVETGVMGGLWVLLAVVQGYLFFVVSSYSAGQQRDHAQYGTLGSSNSFQNETIPMGNRNDPYDPPYQQKDMGGYSHVRKDSAASMSDVMAEGQVQPSDSYSVERQATYPPRQPSLPQNAYTLDENPTPRSDQSYYSAASGNIEKPAFSQAHPGE</sequence>
<gene>
    <name evidence="3" type="ORF">FB45DRAFT_917144</name>
</gene>
<evidence type="ECO:0000256" key="1">
    <source>
        <dbReference type="SAM" id="MobiDB-lite"/>
    </source>
</evidence>
<keyword evidence="2" id="KW-1133">Transmembrane helix</keyword>
<evidence type="ECO:0000313" key="4">
    <source>
        <dbReference type="Proteomes" id="UP001221142"/>
    </source>
</evidence>
<dbReference type="AlphaFoldDB" id="A0AAD7BUG4"/>
<proteinExistence type="predicted"/>
<name>A0AAD7BUG4_9AGAR</name>
<evidence type="ECO:0000256" key="2">
    <source>
        <dbReference type="SAM" id="Phobius"/>
    </source>
</evidence>
<feature type="compositionally biased region" description="Polar residues" evidence="1">
    <location>
        <begin position="268"/>
        <end position="280"/>
    </location>
</feature>
<feature type="compositionally biased region" description="Polar residues" evidence="1">
    <location>
        <begin position="235"/>
        <end position="245"/>
    </location>
</feature>
<dbReference type="Proteomes" id="UP001221142">
    <property type="component" value="Unassembled WGS sequence"/>
</dbReference>
<evidence type="ECO:0000313" key="3">
    <source>
        <dbReference type="EMBL" id="KAJ7630991.1"/>
    </source>
</evidence>
<comment type="caution">
    <text evidence="3">The sequence shown here is derived from an EMBL/GenBank/DDBJ whole genome shotgun (WGS) entry which is preliminary data.</text>
</comment>
<keyword evidence="2" id="KW-0472">Membrane</keyword>
<feature type="transmembrane region" description="Helical" evidence="2">
    <location>
        <begin position="151"/>
        <end position="171"/>
    </location>
</feature>
<feature type="region of interest" description="Disordered" evidence="1">
    <location>
        <begin position="181"/>
        <end position="295"/>
    </location>
</feature>
<accession>A0AAD7BUG4</accession>
<dbReference type="EMBL" id="JARKIF010000009">
    <property type="protein sequence ID" value="KAJ7630991.1"/>
    <property type="molecule type" value="Genomic_DNA"/>
</dbReference>
<keyword evidence="4" id="KW-1185">Reference proteome</keyword>
<organism evidence="3 4">
    <name type="scientific">Roridomyces roridus</name>
    <dbReference type="NCBI Taxonomy" id="1738132"/>
    <lineage>
        <taxon>Eukaryota</taxon>
        <taxon>Fungi</taxon>
        <taxon>Dikarya</taxon>
        <taxon>Basidiomycota</taxon>
        <taxon>Agaricomycotina</taxon>
        <taxon>Agaricomycetes</taxon>
        <taxon>Agaricomycetidae</taxon>
        <taxon>Agaricales</taxon>
        <taxon>Marasmiineae</taxon>
        <taxon>Mycenaceae</taxon>
        <taxon>Roridomyces</taxon>
    </lineage>
</organism>
<feature type="transmembrane region" description="Helical" evidence="2">
    <location>
        <begin position="85"/>
        <end position="105"/>
    </location>
</feature>
<protein>
    <submittedName>
        <fullName evidence="3">Uncharacterized protein</fullName>
    </submittedName>
</protein>